<dbReference type="Gene3D" id="3.90.1580.10">
    <property type="entry name" value="paralog of FGE (formylglycine-generating enzyme)"/>
    <property type="match status" value="1"/>
</dbReference>
<keyword evidence="4" id="KW-1185">Reference proteome</keyword>
<dbReference type="PANTHER" id="PTHR23150">
    <property type="entry name" value="SULFATASE MODIFYING FACTOR 1, 2"/>
    <property type="match status" value="1"/>
</dbReference>
<dbReference type="SUPFAM" id="SSF56436">
    <property type="entry name" value="C-type lectin-like"/>
    <property type="match status" value="1"/>
</dbReference>
<dbReference type="Pfam" id="PF03781">
    <property type="entry name" value="FGE-sulfatase"/>
    <property type="match status" value="1"/>
</dbReference>
<dbReference type="InterPro" id="IPR051043">
    <property type="entry name" value="Sulfatase_Mod_Factor_Kinase"/>
</dbReference>
<reference evidence="3 4" key="1">
    <citation type="submission" date="2019-06" db="EMBL/GenBank/DDBJ databases">
        <title>The draft genome of Rhizobium smilacinae PTYR-5.</title>
        <authorList>
            <person name="Liu L."/>
            <person name="Li L."/>
            <person name="Zhang X."/>
        </authorList>
    </citation>
    <scope>NUCLEOTIDE SEQUENCE [LARGE SCALE GENOMIC DNA]</scope>
    <source>
        <strain evidence="3 4">PTYR-5</strain>
    </source>
</reference>
<comment type="caution">
    <text evidence="3">The sequence shown here is derived from an EMBL/GenBank/DDBJ whole genome shotgun (WGS) entry which is preliminary data.</text>
</comment>
<proteinExistence type="predicted"/>
<feature type="compositionally biased region" description="Basic and acidic residues" evidence="1">
    <location>
        <begin position="117"/>
        <end position="131"/>
    </location>
</feature>
<dbReference type="Proteomes" id="UP000311605">
    <property type="component" value="Unassembled WGS sequence"/>
</dbReference>
<evidence type="ECO:0000313" key="4">
    <source>
        <dbReference type="Proteomes" id="UP000311605"/>
    </source>
</evidence>
<evidence type="ECO:0000256" key="1">
    <source>
        <dbReference type="SAM" id="MobiDB-lite"/>
    </source>
</evidence>
<gene>
    <name evidence="3" type="ORF">FHP24_19890</name>
</gene>
<dbReference type="InterPro" id="IPR016187">
    <property type="entry name" value="CTDL_fold"/>
</dbReference>
<organism evidence="3 4">
    <name type="scientific">Aliirhizobium smilacinae</name>
    <dbReference type="NCBI Taxonomy" id="1395944"/>
    <lineage>
        <taxon>Bacteria</taxon>
        <taxon>Pseudomonadati</taxon>
        <taxon>Pseudomonadota</taxon>
        <taxon>Alphaproteobacteria</taxon>
        <taxon>Hyphomicrobiales</taxon>
        <taxon>Rhizobiaceae</taxon>
        <taxon>Aliirhizobium</taxon>
    </lineage>
</organism>
<dbReference type="PANTHER" id="PTHR23150:SF19">
    <property type="entry name" value="FORMYLGLYCINE-GENERATING ENZYME"/>
    <property type="match status" value="1"/>
</dbReference>
<feature type="region of interest" description="Disordered" evidence="1">
    <location>
        <begin position="117"/>
        <end position="139"/>
    </location>
</feature>
<evidence type="ECO:0000313" key="3">
    <source>
        <dbReference type="EMBL" id="TNM62372.1"/>
    </source>
</evidence>
<dbReference type="GO" id="GO:0120147">
    <property type="term" value="F:formylglycine-generating oxidase activity"/>
    <property type="evidence" value="ECO:0007669"/>
    <property type="project" value="TreeGrafter"/>
</dbReference>
<dbReference type="OrthoDB" id="9768004at2"/>
<dbReference type="InterPro" id="IPR005532">
    <property type="entry name" value="SUMF_dom"/>
</dbReference>
<sequence>MSGLPYRLPTEAEWEFACRADTDSAFHFGPTLTPAVANYRGTGGAVCGWDGRTSLWSDAYAGSRYEDGAHADGPQGFFANSTKRVRTYPGNAFGLFEMHGSVWEHCLDNWTDHSEELPKDGKPFQDGDPRRHPVRGGSWSHNPAICRSAYREPMDQMFRGWQGRVGLRGACSL</sequence>
<dbReference type="InterPro" id="IPR042095">
    <property type="entry name" value="SUMF_sf"/>
</dbReference>
<dbReference type="EMBL" id="VDMN01000004">
    <property type="protein sequence ID" value="TNM62372.1"/>
    <property type="molecule type" value="Genomic_DNA"/>
</dbReference>
<feature type="domain" description="Sulfatase-modifying factor enzyme-like" evidence="2">
    <location>
        <begin position="7"/>
        <end position="155"/>
    </location>
</feature>
<name>A0A5C4XGC2_9HYPH</name>
<accession>A0A5C4XGC2</accession>
<protein>
    <submittedName>
        <fullName evidence="3">Formylglycine-generating enzyme family protein</fullName>
    </submittedName>
</protein>
<evidence type="ECO:0000259" key="2">
    <source>
        <dbReference type="Pfam" id="PF03781"/>
    </source>
</evidence>
<dbReference type="AlphaFoldDB" id="A0A5C4XGC2"/>